<dbReference type="OrthoDB" id="39406at10239"/>
<name>A0A160DEW5_9CAUD</name>
<keyword evidence="2" id="KW-1185">Reference proteome</keyword>
<dbReference type="Proteomes" id="UP000204609">
    <property type="component" value="Segment"/>
</dbReference>
<dbReference type="KEGG" id="vg:28800534"/>
<accession>A0A160DEW5</accession>
<organism evidence="1 2">
    <name type="scientific">Gordonia phage OneUp</name>
    <dbReference type="NCBI Taxonomy" id="1838074"/>
    <lineage>
        <taxon>Viruses</taxon>
        <taxon>Duplodnaviria</taxon>
        <taxon>Heunggongvirae</taxon>
        <taxon>Uroviricota</taxon>
        <taxon>Caudoviricetes</taxon>
        <taxon>Oneupvirus</taxon>
        <taxon>Oneupvirus oneup</taxon>
    </lineage>
</organism>
<gene>
    <name evidence="1" type="primary">75</name>
    <name evidence="1" type="ORF">PBI_ONEUP_75</name>
</gene>
<proteinExistence type="predicted"/>
<protein>
    <submittedName>
        <fullName evidence="1">Uncharacterized protein</fullName>
    </submittedName>
</protein>
<evidence type="ECO:0000313" key="1">
    <source>
        <dbReference type="EMBL" id="ANA86409.1"/>
    </source>
</evidence>
<dbReference type="EMBL" id="KU998245">
    <property type="protein sequence ID" value="ANA86409.1"/>
    <property type="molecule type" value="Genomic_DNA"/>
</dbReference>
<sequence length="88" mass="9559">MRGEDAAQAKPFKLEEVNSPMYGSHVSSLSTTTGQTVTMDVEIVDGEPFFSMQYGEGVDQLIEFDIDGCRQLLAQLGSILGMRIAEVA</sequence>
<reference evidence="2" key="1">
    <citation type="submission" date="2016-03" db="EMBL/GenBank/DDBJ databases">
        <authorList>
            <person name="Ploux O."/>
        </authorList>
    </citation>
    <scope>NUCLEOTIDE SEQUENCE [LARGE SCALE GENOMIC DNA]</scope>
</reference>
<dbReference type="RefSeq" id="YP_009274491.1">
    <property type="nucleotide sequence ID" value="NC_030917.1"/>
</dbReference>
<dbReference type="GeneID" id="28800534"/>
<evidence type="ECO:0000313" key="2">
    <source>
        <dbReference type="Proteomes" id="UP000204609"/>
    </source>
</evidence>